<dbReference type="AlphaFoldDB" id="A0A9N9B716"/>
<organism evidence="2 3">
    <name type="scientific">Funneliformis caledonium</name>
    <dbReference type="NCBI Taxonomy" id="1117310"/>
    <lineage>
        <taxon>Eukaryota</taxon>
        <taxon>Fungi</taxon>
        <taxon>Fungi incertae sedis</taxon>
        <taxon>Mucoromycota</taxon>
        <taxon>Glomeromycotina</taxon>
        <taxon>Glomeromycetes</taxon>
        <taxon>Glomerales</taxon>
        <taxon>Glomeraceae</taxon>
        <taxon>Funneliformis</taxon>
    </lineage>
</organism>
<feature type="coiled-coil region" evidence="1">
    <location>
        <begin position="29"/>
        <end position="70"/>
    </location>
</feature>
<dbReference type="Proteomes" id="UP000789570">
    <property type="component" value="Unassembled WGS sequence"/>
</dbReference>
<protein>
    <submittedName>
        <fullName evidence="2">8955_t:CDS:1</fullName>
    </submittedName>
</protein>
<name>A0A9N9B716_9GLOM</name>
<proteinExistence type="predicted"/>
<evidence type="ECO:0000313" key="3">
    <source>
        <dbReference type="Proteomes" id="UP000789570"/>
    </source>
</evidence>
<evidence type="ECO:0000256" key="1">
    <source>
        <dbReference type="SAM" id="Coils"/>
    </source>
</evidence>
<gene>
    <name evidence="2" type="ORF">FCALED_LOCUS6249</name>
</gene>
<dbReference type="EMBL" id="CAJVPQ010001452">
    <property type="protein sequence ID" value="CAG8553698.1"/>
    <property type="molecule type" value="Genomic_DNA"/>
</dbReference>
<accession>A0A9N9B716</accession>
<keyword evidence="1" id="KW-0175">Coiled coil</keyword>
<evidence type="ECO:0000313" key="2">
    <source>
        <dbReference type="EMBL" id="CAG8553698.1"/>
    </source>
</evidence>
<sequence>MKNKMLNKPFNWSGLNLEETCSNGNSLIKEEIKQELNNAKNVHKKAEEKVEELEKTLNELEKKLDNKEWKDNLE</sequence>
<keyword evidence="3" id="KW-1185">Reference proteome</keyword>
<reference evidence="2" key="1">
    <citation type="submission" date="2021-06" db="EMBL/GenBank/DDBJ databases">
        <authorList>
            <person name="Kallberg Y."/>
            <person name="Tangrot J."/>
            <person name="Rosling A."/>
        </authorList>
    </citation>
    <scope>NUCLEOTIDE SEQUENCE</scope>
    <source>
        <strain evidence="2">UK204</strain>
    </source>
</reference>
<comment type="caution">
    <text evidence="2">The sequence shown here is derived from an EMBL/GenBank/DDBJ whole genome shotgun (WGS) entry which is preliminary data.</text>
</comment>